<dbReference type="SUPFAM" id="SSF46626">
    <property type="entry name" value="Cytochrome c"/>
    <property type="match status" value="1"/>
</dbReference>
<gene>
    <name evidence="7" type="ORF">GCM10011363_29570</name>
</gene>
<dbReference type="RefSeq" id="WP_229747838.1">
    <property type="nucleotide sequence ID" value="NZ_BMFC01000008.1"/>
</dbReference>
<name>A0ABQ1KUM2_9RHOB</name>
<feature type="domain" description="Cytochrome c" evidence="6">
    <location>
        <begin position="27"/>
        <end position="70"/>
    </location>
</feature>
<keyword evidence="3 4" id="KW-0408">Iron</keyword>
<protein>
    <recommendedName>
        <fullName evidence="6">Cytochrome c domain-containing protein</fullName>
    </recommendedName>
</protein>
<comment type="caution">
    <text evidence="7">The sequence shown here is derived from an EMBL/GenBank/DDBJ whole genome shotgun (WGS) entry which is preliminary data.</text>
</comment>
<evidence type="ECO:0000256" key="5">
    <source>
        <dbReference type="SAM" id="SignalP"/>
    </source>
</evidence>
<evidence type="ECO:0000256" key="4">
    <source>
        <dbReference type="PROSITE-ProRule" id="PRU00433"/>
    </source>
</evidence>
<dbReference type="Proteomes" id="UP000645462">
    <property type="component" value="Unassembled WGS sequence"/>
</dbReference>
<sequence>MTRFALIAAVRFRAVPAIASTTMFQKVKIEAGQALFETACRRCHAVEATDASYDPPLENVVGLRTGTYET</sequence>
<dbReference type="Gene3D" id="1.10.760.10">
    <property type="entry name" value="Cytochrome c-like domain"/>
    <property type="match status" value="1"/>
</dbReference>
<keyword evidence="5" id="KW-0732">Signal</keyword>
<dbReference type="Pfam" id="PF00034">
    <property type="entry name" value="Cytochrom_C"/>
    <property type="match status" value="1"/>
</dbReference>
<organism evidence="7 8">
    <name type="scientific">Marivita lacus</name>
    <dbReference type="NCBI Taxonomy" id="1323742"/>
    <lineage>
        <taxon>Bacteria</taxon>
        <taxon>Pseudomonadati</taxon>
        <taxon>Pseudomonadota</taxon>
        <taxon>Alphaproteobacteria</taxon>
        <taxon>Rhodobacterales</taxon>
        <taxon>Roseobacteraceae</taxon>
        <taxon>Marivita</taxon>
    </lineage>
</organism>
<evidence type="ECO:0000256" key="1">
    <source>
        <dbReference type="ARBA" id="ARBA00022617"/>
    </source>
</evidence>
<dbReference type="InterPro" id="IPR009056">
    <property type="entry name" value="Cyt_c-like_dom"/>
</dbReference>
<dbReference type="PROSITE" id="PS51007">
    <property type="entry name" value="CYTC"/>
    <property type="match status" value="1"/>
</dbReference>
<dbReference type="EMBL" id="BMFC01000008">
    <property type="protein sequence ID" value="GGC11032.1"/>
    <property type="molecule type" value="Genomic_DNA"/>
</dbReference>
<feature type="chain" id="PRO_5047517603" description="Cytochrome c domain-containing protein" evidence="5">
    <location>
        <begin position="20"/>
        <end position="70"/>
    </location>
</feature>
<reference evidence="8" key="1">
    <citation type="journal article" date="2019" name="Int. J. Syst. Evol. Microbiol.">
        <title>The Global Catalogue of Microorganisms (GCM) 10K type strain sequencing project: providing services to taxonomists for standard genome sequencing and annotation.</title>
        <authorList>
            <consortium name="The Broad Institute Genomics Platform"/>
            <consortium name="The Broad Institute Genome Sequencing Center for Infectious Disease"/>
            <person name="Wu L."/>
            <person name="Ma J."/>
        </authorList>
    </citation>
    <scope>NUCLEOTIDE SEQUENCE [LARGE SCALE GENOMIC DNA]</scope>
    <source>
        <strain evidence="8">CGMCC 1.12478</strain>
    </source>
</reference>
<proteinExistence type="predicted"/>
<feature type="signal peptide" evidence="5">
    <location>
        <begin position="1"/>
        <end position="19"/>
    </location>
</feature>
<evidence type="ECO:0000256" key="2">
    <source>
        <dbReference type="ARBA" id="ARBA00022723"/>
    </source>
</evidence>
<evidence type="ECO:0000313" key="8">
    <source>
        <dbReference type="Proteomes" id="UP000645462"/>
    </source>
</evidence>
<evidence type="ECO:0000259" key="6">
    <source>
        <dbReference type="PROSITE" id="PS51007"/>
    </source>
</evidence>
<evidence type="ECO:0000313" key="7">
    <source>
        <dbReference type="EMBL" id="GGC11032.1"/>
    </source>
</evidence>
<dbReference type="InterPro" id="IPR036909">
    <property type="entry name" value="Cyt_c-like_dom_sf"/>
</dbReference>
<evidence type="ECO:0000256" key="3">
    <source>
        <dbReference type="ARBA" id="ARBA00023004"/>
    </source>
</evidence>
<keyword evidence="2 4" id="KW-0479">Metal-binding</keyword>
<keyword evidence="8" id="KW-1185">Reference proteome</keyword>
<keyword evidence="1 4" id="KW-0349">Heme</keyword>
<accession>A0ABQ1KUM2</accession>